<evidence type="ECO:0000313" key="1">
    <source>
        <dbReference type="EMBL" id="KAG5164948.1"/>
    </source>
</evidence>
<accession>A0A8H7XQG6</accession>
<protein>
    <submittedName>
        <fullName evidence="1">Uncharacterized protein</fullName>
    </submittedName>
</protein>
<comment type="caution">
    <text evidence="1">The sequence shown here is derived from an EMBL/GenBank/DDBJ whole genome shotgun (WGS) entry which is preliminary data.</text>
</comment>
<name>A0A8H7XQG6_PSICU</name>
<dbReference type="AlphaFoldDB" id="A0A8H7XQG6"/>
<proteinExistence type="predicted"/>
<sequence>MVTYNEWDTSLTERVTKLNASTASRIFEVGGSRTLIIFEIGSVFGDNEMRELMEIAGSGGGDRDAVIYNAKPGLWSVVEGTAGTDEAPFCATWVSDGHIDYNSLPQEPLVSPLNLDGIEWKKVHEEYFNSTIGCVLALEVAQEFEEVGIDNALSAFADLGGVVPGGFIWEARIFAPTYTHTLTHNIPVYNSICSDPSALYRARIANELNDWYSDVRDKDAAMRQLLLLRAFWITWNPFAAARWQQIRRESSGSSVGMHGVEAAAAICWSLGKEAEANSDKKLRREKLTYLNSSNFHSSP</sequence>
<gene>
    <name evidence="1" type="ORF">JR316_009638</name>
</gene>
<organism evidence="1">
    <name type="scientific">Psilocybe cubensis</name>
    <name type="common">Psychedelic mushroom</name>
    <name type="synonym">Stropharia cubensis</name>
    <dbReference type="NCBI Taxonomy" id="181762"/>
    <lineage>
        <taxon>Eukaryota</taxon>
        <taxon>Fungi</taxon>
        <taxon>Dikarya</taxon>
        <taxon>Basidiomycota</taxon>
        <taxon>Agaricomycotina</taxon>
        <taxon>Agaricomycetes</taxon>
        <taxon>Agaricomycetidae</taxon>
        <taxon>Agaricales</taxon>
        <taxon>Agaricineae</taxon>
        <taxon>Strophariaceae</taxon>
        <taxon>Psilocybe</taxon>
    </lineage>
</organism>
<dbReference type="EMBL" id="JAFIQS010000010">
    <property type="protein sequence ID" value="KAG5164948.1"/>
    <property type="molecule type" value="Genomic_DNA"/>
</dbReference>
<reference evidence="1" key="1">
    <citation type="submission" date="2021-02" db="EMBL/GenBank/DDBJ databases">
        <title>Psilocybe cubensis genome.</title>
        <authorList>
            <person name="Mckernan K.J."/>
            <person name="Crawford S."/>
            <person name="Trippe A."/>
            <person name="Kane L.T."/>
            <person name="Mclaughlin S."/>
        </authorList>
    </citation>
    <scope>NUCLEOTIDE SEQUENCE [LARGE SCALE GENOMIC DNA]</scope>
    <source>
        <strain evidence="1">MGC-MH-2018</strain>
    </source>
</reference>